<dbReference type="Proteomes" id="UP000178082">
    <property type="component" value="Unassembled WGS sequence"/>
</dbReference>
<dbReference type="Pfam" id="PF00132">
    <property type="entry name" value="Hexapep"/>
    <property type="match status" value="1"/>
</dbReference>
<dbReference type="STRING" id="1817883.A3G31_12600"/>
<gene>
    <name evidence="1" type="ORF">A3G31_12600</name>
</gene>
<organism evidence="1 2">
    <name type="scientific">Candidatus Schekmanbacteria bacterium RIFCSPLOWO2_12_FULL_38_15</name>
    <dbReference type="NCBI Taxonomy" id="1817883"/>
    <lineage>
        <taxon>Bacteria</taxon>
        <taxon>Candidatus Schekmaniibacteriota</taxon>
    </lineage>
</organism>
<dbReference type="InterPro" id="IPR011004">
    <property type="entry name" value="Trimer_LpxA-like_sf"/>
</dbReference>
<reference evidence="1 2" key="1">
    <citation type="journal article" date="2016" name="Nat. Commun.">
        <title>Thousands of microbial genomes shed light on interconnected biogeochemical processes in an aquifer system.</title>
        <authorList>
            <person name="Anantharaman K."/>
            <person name="Brown C.T."/>
            <person name="Hug L.A."/>
            <person name="Sharon I."/>
            <person name="Castelle C.J."/>
            <person name="Probst A.J."/>
            <person name="Thomas B.C."/>
            <person name="Singh A."/>
            <person name="Wilkins M.J."/>
            <person name="Karaoz U."/>
            <person name="Brodie E.L."/>
            <person name="Williams K.H."/>
            <person name="Hubbard S.S."/>
            <person name="Banfield J.F."/>
        </authorList>
    </citation>
    <scope>NUCLEOTIDE SEQUENCE [LARGE SCALE GENOMIC DNA]</scope>
</reference>
<evidence type="ECO:0000313" key="1">
    <source>
        <dbReference type="EMBL" id="OGL51817.1"/>
    </source>
</evidence>
<comment type="caution">
    <text evidence="1">The sequence shown here is derived from an EMBL/GenBank/DDBJ whole genome shotgun (WGS) entry which is preliminary data.</text>
</comment>
<dbReference type="InterPro" id="IPR001451">
    <property type="entry name" value="Hexapep"/>
</dbReference>
<dbReference type="PANTHER" id="PTHR13061">
    <property type="entry name" value="DYNACTIN SUBUNIT P25"/>
    <property type="match status" value="1"/>
</dbReference>
<dbReference type="CDD" id="cd04645">
    <property type="entry name" value="LbH_gamma_CA_like"/>
    <property type="match status" value="1"/>
</dbReference>
<dbReference type="AlphaFoldDB" id="A0A1F7SF66"/>
<sequence length="168" mass="18207">MIIKYKDIEPVIHPSVFIAGSANIIGKVKIDEFSSLWFQTVTRGDVNFISIGKSTNIQDGAMLHVTTDKYPLIIGDYVTVGHGAMLHGCTIGDCCLIGMGAIVLDDVRIGDGCIIGAGSVVPEHSVIEPETLVLGIPAKPKRKISKKEIEEIKVSAINYVELAKKYKR</sequence>
<dbReference type="SUPFAM" id="SSF51161">
    <property type="entry name" value="Trimeric LpxA-like enzymes"/>
    <property type="match status" value="1"/>
</dbReference>
<dbReference type="Gene3D" id="2.160.10.10">
    <property type="entry name" value="Hexapeptide repeat proteins"/>
    <property type="match status" value="1"/>
</dbReference>
<accession>A0A1F7SF66</accession>
<evidence type="ECO:0000313" key="2">
    <source>
        <dbReference type="Proteomes" id="UP000178082"/>
    </source>
</evidence>
<proteinExistence type="predicted"/>
<dbReference type="PANTHER" id="PTHR13061:SF29">
    <property type="entry name" value="GAMMA CARBONIC ANHYDRASE-LIKE 1, MITOCHONDRIAL-RELATED"/>
    <property type="match status" value="1"/>
</dbReference>
<name>A0A1F7SF66_9BACT</name>
<protein>
    <submittedName>
        <fullName evidence="1">Gamma carbonic anhydrase family protein</fullName>
    </submittedName>
</protein>
<dbReference type="InterPro" id="IPR050484">
    <property type="entry name" value="Transf_Hexapept/Carb_Anhydrase"/>
</dbReference>
<dbReference type="InterPro" id="IPR047324">
    <property type="entry name" value="LbH_gamma_CA-like"/>
</dbReference>
<dbReference type="EMBL" id="MGDI01000037">
    <property type="protein sequence ID" value="OGL51817.1"/>
    <property type="molecule type" value="Genomic_DNA"/>
</dbReference>